<sequence>MQPHHNYSFRASDSDKLISQFGRKPSREMRDKILTNLKGQRQNFKSARQQSSELSTRMDQIKAKMQKRSRGRSV</sequence>
<proteinExistence type="predicted"/>
<comment type="caution">
    <text evidence="2">The sequence shown here is derived from an EMBL/GenBank/DDBJ whole genome shotgun (WGS) entry which is preliminary data.</text>
</comment>
<reference evidence="2" key="1">
    <citation type="journal article" date="2014" name="Int. J. Syst. Evol. Microbiol.">
        <title>Complete genome sequence of Corynebacterium casei LMG S-19264T (=DSM 44701T), isolated from a smear-ripened cheese.</title>
        <authorList>
            <consortium name="US DOE Joint Genome Institute (JGI-PGF)"/>
            <person name="Walter F."/>
            <person name="Albersmeier A."/>
            <person name="Kalinowski J."/>
            <person name="Ruckert C."/>
        </authorList>
    </citation>
    <scope>NUCLEOTIDE SEQUENCE</scope>
    <source>
        <strain evidence="2">KCTC 12870</strain>
    </source>
</reference>
<evidence type="ECO:0000313" key="3">
    <source>
        <dbReference type="Proteomes" id="UP000642829"/>
    </source>
</evidence>
<organism evidence="2 3">
    <name type="scientific">Cerasicoccus arenae</name>
    <dbReference type="NCBI Taxonomy" id="424488"/>
    <lineage>
        <taxon>Bacteria</taxon>
        <taxon>Pseudomonadati</taxon>
        <taxon>Verrucomicrobiota</taxon>
        <taxon>Opitutia</taxon>
        <taxon>Puniceicoccales</taxon>
        <taxon>Cerasicoccaceae</taxon>
        <taxon>Cerasicoccus</taxon>
    </lineage>
</organism>
<accession>A0A8J3GF22</accession>
<dbReference type="EMBL" id="BMXG01000039">
    <property type="protein sequence ID" value="GHC13891.1"/>
    <property type="molecule type" value="Genomic_DNA"/>
</dbReference>
<name>A0A8J3GF22_9BACT</name>
<keyword evidence="3" id="KW-1185">Reference proteome</keyword>
<evidence type="ECO:0000256" key="1">
    <source>
        <dbReference type="SAM" id="MobiDB-lite"/>
    </source>
</evidence>
<reference evidence="2" key="2">
    <citation type="submission" date="2020-09" db="EMBL/GenBank/DDBJ databases">
        <authorList>
            <person name="Sun Q."/>
            <person name="Kim S."/>
        </authorList>
    </citation>
    <scope>NUCLEOTIDE SEQUENCE</scope>
    <source>
        <strain evidence="2">KCTC 12870</strain>
    </source>
</reference>
<feature type="compositionally biased region" description="Polar residues" evidence="1">
    <location>
        <begin position="37"/>
        <end position="58"/>
    </location>
</feature>
<dbReference type="Proteomes" id="UP000642829">
    <property type="component" value="Unassembled WGS sequence"/>
</dbReference>
<dbReference type="RefSeq" id="WP_189517556.1">
    <property type="nucleotide sequence ID" value="NZ_BMXG01000039.1"/>
</dbReference>
<dbReference type="AlphaFoldDB" id="A0A8J3GF22"/>
<evidence type="ECO:0000313" key="2">
    <source>
        <dbReference type="EMBL" id="GHC13891.1"/>
    </source>
</evidence>
<gene>
    <name evidence="2" type="ORF">GCM10007047_33980</name>
</gene>
<feature type="region of interest" description="Disordered" evidence="1">
    <location>
        <begin position="37"/>
        <end position="74"/>
    </location>
</feature>
<feature type="compositionally biased region" description="Basic residues" evidence="1">
    <location>
        <begin position="64"/>
        <end position="74"/>
    </location>
</feature>
<protein>
    <submittedName>
        <fullName evidence="2">Uncharacterized protein</fullName>
    </submittedName>
</protein>